<dbReference type="PANTHER" id="PTHR35370:SF1">
    <property type="entry name" value="TYPE VI SECRETION SYSTEM COMPONENT TSSF1"/>
    <property type="match status" value="1"/>
</dbReference>
<evidence type="ECO:0000313" key="2">
    <source>
        <dbReference type="Proteomes" id="UP000284202"/>
    </source>
</evidence>
<accession>A0A418SLV0</accession>
<dbReference type="EMBL" id="QZCG01000023">
    <property type="protein sequence ID" value="RJE81921.1"/>
    <property type="molecule type" value="Genomic_DNA"/>
</dbReference>
<reference evidence="2" key="1">
    <citation type="submission" date="2018-09" db="EMBL/GenBank/DDBJ databases">
        <title>Acidovorax cavernicola nov. sp. isolated from Gruta de las Maravillas (Aracena, Spain).</title>
        <authorList>
            <person name="Jurado V."/>
            <person name="Gutierrez-Patricio S."/>
            <person name="Gonzalez-Pimentel J.L."/>
            <person name="Miller A.Z."/>
            <person name="Laiz L."/>
            <person name="Saiz-Jimenez C."/>
        </authorList>
    </citation>
    <scope>NUCLEOTIDE SEQUENCE [LARGE SCALE GENOMIC DNA]</scope>
    <source>
        <strain evidence="2">1011MAR3C25</strain>
    </source>
</reference>
<dbReference type="AlphaFoldDB" id="A0A418SLV0"/>
<dbReference type="OrthoDB" id="9763676at2"/>
<sequence>MKKAFRDAYERELDILYERSAEFAEEFPGLADRLGGVLRENIDPTIAGLLEGTAFLAARVQLKLDEEFRGFTTELLEQIFPDALAPIPSCMVVQAPPTTKDSGDPIVRNYPRGTYLDANFRDSDTRVTCRFSLTSALKVMPLTISELTYHDRTTALGSLGQDPDRATRAGLQLDLRTTHDQPLSSLNEDELSFHLTADMFRAIALYEQIHCNVTRISLRWLRPNGDPVFLRLHPDQIQQIGFSRDEQLFDRRTTLFEGFSLLRDFFAFPRRFLGFRLTGLADILRRIDTDQMQVILEFDRADEDLARLTQLGDMRLNCAVAINLFEEGSNQIRLDDKRHEYVVTPDSSPMTNYEVHRILRVHASFGTTNDRVAVQPLYALPQGSVAQHSTYYFTSRRKPRRLTQTERSHGTRSGYRGTETYVSIYEPPEAIVGRRAHRLHLRTLCSNRHLPAALPLARSEDFHVVTDSDMSVTCVNGPTAPREAMTETEKAGPHRMGQGDVYWRLISYLALNHFGLDDRYGRDGAASLREILTLFVDLSDSVTEAQIDGLVELKVRPITRSLRRAEGYFPARGLEIAVTFDETGFEGSGIILLAAVLDRFFAEYVTINSFTQMVTISKQRGLIKRWPPRTGTGPLI</sequence>
<comment type="caution">
    <text evidence="1">The sequence shown here is derived from an EMBL/GenBank/DDBJ whole genome shotgun (WGS) entry which is preliminary data.</text>
</comment>
<dbReference type="RefSeq" id="WP_119752093.1">
    <property type="nucleotide sequence ID" value="NZ_QZCG01000023.1"/>
</dbReference>
<dbReference type="NCBIfam" id="TIGR03359">
    <property type="entry name" value="VI_chp_6"/>
    <property type="match status" value="1"/>
</dbReference>
<gene>
    <name evidence="1" type="primary">tssF</name>
    <name evidence="1" type="ORF">D3P04_22320</name>
</gene>
<evidence type="ECO:0000313" key="1">
    <source>
        <dbReference type="EMBL" id="RJE81921.1"/>
    </source>
</evidence>
<dbReference type="PANTHER" id="PTHR35370">
    <property type="entry name" value="CYTOPLASMIC PROTEIN-RELATED-RELATED"/>
    <property type="match status" value="1"/>
</dbReference>
<name>A0A418SLV0_9RHOB</name>
<protein>
    <submittedName>
        <fullName evidence="1">Type VI secretion system baseplate subunit TssF</fullName>
    </submittedName>
</protein>
<dbReference type="PIRSF" id="PIRSF028304">
    <property type="entry name" value="UCP028304"/>
    <property type="match status" value="1"/>
</dbReference>
<keyword evidence="2" id="KW-1185">Reference proteome</keyword>
<organism evidence="1 2">
    <name type="scientific">Paracoccus onubensis</name>
    <dbReference type="NCBI Taxonomy" id="1675788"/>
    <lineage>
        <taxon>Bacteria</taxon>
        <taxon>Pseudomonadati</taxon>
        <taxon>Pseudomonadota</taxon>
        <taxon>Alphaproteobacteria</taxon>
        <taxon>Rhodobacterales</taxon>
        <taxon>Paracoccaceae</taxon>
        <taxon>Paracoccus</taxon>
    </lineage>
</organism>
<dbReference type="Pfam" id="PF05947">
    <property type="entry name" value="T6SS_TssF"/>
    <property type="match status" value="1"/>
</dbReference>
<proteinExistence type="predicted"/>
<dbReference type="Proteomes" id="UP000284202">
    <property type="component" value="Unassembled WGS sequence"/>
</dbReference>
<dbReference type="InterPro" id="IPR010272">
    <property type="entry name" value="T6SS_TssF"/>
</dbReference>